<evidence type="ECO:0000313" key="4">
    <source>
        <dbReference type="Proteomes" id="UP000621510"/>
    </source>
</evidence>
<dbReference type="PANTHER" id="PTHR43798">
    <property type="entry name" value="MONOACYLGLYCEROL LIPASE"/>
    <property type="match status" value="1"/>
</dbReference>
<dbReference type="PANTHER" id="PTHR43798:SF31">
    <property type="entry name" value="AB HYDROLASE SUPERFAMILY PROTEIN YCLE"/>
    <property type="match status" value="1"/>
</dbReference>
<evidence type="ECO:0000256" key="1">
    <source>
        <dbReference type="ARBA" id="ARBA00022801"/>
    </source>
</evidence>
<feature type="domain" description="AB hydrolase-1" evidence="2">
    <location>
        <begin position="49"/>
        <end position="280"/>
    </location>
</feature>
<dbReference type="RefSeq" id="WP_201857853.1">
    <property type="nucleotide sequence ID" value="NZ_JAERRG010000042.1"/>
</dbReference>
<keyword evidence="1 3" id="KW-0378">Hydrolase</keyword>
<evidence type="ECO:0000313" key="3">
    <source>
        <dbReference type="EMBL" id="MBL1120083.1"/>
    </source>
</evidence>
<comment type="caution">
    <text evidence="3">The sequence shown here is derived from an EMBL/GenBank/DDBJ whole genome shotgun (WGS) entry which is preliminary data.</text>
</comment>
<dbReference type="Gene3D" id="3.40.50.1820">
    <property type="entry name" value="alpha/beta hydrolase"/>
    <property type="match status" value="1"/>
</dbReference>
<dbReference type="Pfam" id="PF12697">
    <property type="entry name" value="Abhydrolase_6"/>
    <property type="match status" value="1"/>
</dbReference>
<dbReference type="SUPFAM" id="SSF53474">
    <property type="entry name" value="alpha/beta-Hydrolases"/>
    <property type="match status" value="1"/>
</dbReference>
<dbReference type="InterPro" id="IPR029058">
    <property type="entry name" value="AB_hydrolase_fold"/>
</dbReference>
<gene>
    <name evidence="3" type="ORF">JK364_48500</name>
</gene>
<accession>A0ABS1Q5X2</accession>
<dbReference type="PRINTS" id="PR00111">
    <property type="entry name" value="ABHYDROLASE"/>
</dbReference>
<dbReference type="InterPro" id="IPR050266">
    <property type="entry name" value="AB_hydrolase_sf"/>
</dbReference>
<sequence>MTTSADLDSAAPPAWYTAALATPVTEREITVEGTPIAYRAWGEPTGRGIVLVHGAAAHSRWWDHVGPLLVSGRRVVALDLSGHGDSGRRDAYGLEIWMREVLAVIADAGLDVPPVVIGHSLGGAVTLRLAALSGYPIEGAVLIDSPMIGPVADKRATRERRAFGAATRLYPSREAIISQFSPMPSQPVLGYVADHVAATSIREVPGGWTWKWDPAIFARERVENPLVRLDCRVALVHAEHGMVSAERRDAMYDQLGRVASVVEVPGARHHIMLDQPLALIATIRTLLSDWAHSLPSSGVGRPYRRAERDRRR</sequence>
<name>A0ABS1Q5X2_9ACTN</name>
<evidence type="ECO:0000259" key="2">
    <source>
        <dbReference type="Pfam" id="PF12697"/>
    </source>
</evidence>
<keyword evidence="4" id="KW-1185">Reference proteome</keyword>
<dbReference type="EMBL" id="JAERRG010000042">
    <property type="protein sequence ID" value="MBL1120083.1"/>
    <property type="molecule type" value="Genomic_DNA"/>
</dbReference>
<dbReference type="InterPro" id="IPR000073">
    <property type="entry name" value="AB_hydrolase_1"/>
</dbReference>
<dbReference type="GO" id="GO:0016787">
    <property type="term" value="F:hydrolase activity"/>
    <property type="evidence" value="ECO:0007669"/>
    <property type="project" value="UniProtKB-KW"/>
</dbReference>
<proteinExistence type="predicted"/>
<organism evidence="3 4">
    <name type="scientific">Streptomyces endocoffeicus</name>
    <dbReference type="NCBI Taxonomy" id="2898945"/>
    <lineage>
        <taxon>Bacteria</taxon>
        <taxon>Bacillati</taxon>
        <taxon>Actinomycetota</taxon>
        <taxon>Actinomycetes</taxon>
        <taxon>Kitasatosporales</taxon>
        <taxon>Streptomycetaceae</taxon>
        <taxon>Streptomyces</taxon>
    </lineage>
</organism>
<dbReference type="Proteomes" id="UP000621510">
    <property type="component" value="Unassembled WGS sequence"/>
</dbReference>
<protein>
    <submittedName>
        <fullName evidence="3">Alpha/beta hydrolase</fullName>
    </submittedName>
</protein>
<reference evidence="3 4" key="1">
    <citation type="submission" date="2021-01" db="EMBL/GenBank/DDBJ databases">
        <title>WGS of actinomycetes isolated from Thailand.</title>
        <authorList>
            <person name="Thawai C."/>
        </authorList>
    </citation>
    <scope>NUCLEOTIDE SEQUENCE [LARGE SCALE GENOMIC DNA]</scope>
    <source>
        <strain evidence="3 4">CA3R110</strain>
    </source>
</reference>